<dbReference type="PROSITE" id="PS00584">
    <property type="entry name" value="PFKB_KINASES_2"/>
    <property type="match status" value="1"/>
</dbReference>
<evidence type="ECO:0000256" key="10">
    <source>
        <dbReference type="ARBA" id="ARBA00054997"/>
    </source>
</evidence>
<organism evidence="16 17">
    <name type="scientific">Allosaccharopolyspora coralli</name>
    <dbReference type="NCBI Taxonomy" id="2665642"/>
    <lineage>
        <taxon>Bacteria</taxon>
        <taxon>Bacillati</taxon>
        <taxon>Actinomycetota</taxon>
        <taxon>Actinomycetes</taxon>
        <taxon>Pseudonocardiales</taxon>
        <taxon>Pseudonocardiaceae</taxon>
        <taxon>Allosaccharopolyspora</taxon>
    </lineage>
</organism>
<evidence type="ECO:0000256" key="13">
    <source>
        <dbReference type="ARBA" id="ARBA00075711"/>
    </source>
</evidence>
<evidence type="ECO:0000256" key="6">
    <source>
        <dbReference type="ARBA" id="ARBA00023277"/>
    </source>
</evidence>
<feature type="domain" description="Carbohydrate kinase PfkB" evidence="15">
    <location>
        <begin position="10"/>
        <end position="302"/>
    </location>
</feature>
<dbReference type="EMBL" id="CP045929">
    <property type="protein sequence ID" value="QGK70673.1"/>
    <property type="molecule type" value="Genomic_DNA"/>
</dbReference>
<dbReference type="Gene3D" id="3.40.1190.20">
    <property type="match status" value="1"/>
</dbReference>
<gene>
    <name evidence="16" type="ORF">GIY23_15155</name>
</gene>
<dbReference type="GO" id="GO:0019698">
    <property type="term" value="P:D-galacturonate catabolic process"/>
    <property type="evidence" value="ECO:0007669"/>
    <property type="project" value="TreeGrafter"/>
</dbReference>
<dbReference type="InterPro" id="IPR029056">
    <property type="entry name" value="Ribokinase-like"/>
</dbReference>
<dbReference type="InterPro" id="IPR011611">
    <property type="entry name" value="PfkB_dom"/>
</dbReference>
<keyword evidence="17" id="KW-1185">Reference proteome</keyword>
<sequence length="309" mass="32431">MTGEGSATPTRLLAIGECMIELTHIDEHVLRLGCAGDTFNTAAYLSRCSSPDRVAVDYMTAVGDDYYSDRVLAAIASEGIGTDGIRRVPGRSPGLYLVRTDAAGERSFTYYRSQAPARELFADAAPDLGGYDVVYISAISLQILDSAARDRLWTALDAFRSNGGAIVFDSNYRSTGWPDVDTARHAVRTSWELATIGLPTFADEQALFGDESPERTVARLAGLGVSEIVVKNGASGCTVAQGAASHTLPAVEVERVVDSTAAGDAFNAGYLAARLAGGDPVESAKQAQGLAATVIQHPGAIVDRSVVPG</sequence>
<keyword evidence="2" id="KW-0808">Transferase</keyword>
<accession>A0A5Q3Q8H2</accession>
<dbReference type="GO" id="GO:0006974">
    <property type="term" value="P:DNA damage response"/>
    <property type="evidence" value="ECO:0007669"/>
    <property type="project" value="TreeGrafter"/>
</dbReference>
<dbReference type="InterPro" id="IPR050306">
    <property type="entry name" value="PfkB_Carbo_kinase"/>
</dbReference>
<keyword evidence="3" id="KW-0547">Nucleotide-binding</keyword>
<evidence type="ECO:0000259" key="15">
    <source>
        <dbReference type="Pfam" id="PF00294"/>
    </source>
</evidence>
<dbReference type="GO" id="GO:0008673">
    <property type="term" value="F:2-dehydro-3-deoxygluconokinase activity"/>
    <property type="evidence" value="ECO:0007669"/>
    <property type="project" value="UniProtKB-EC"/>
</dbReference>
<dbReference type="GO" id="GO:0005524">
    <property type="term" value="F:ATP binding"/>
    <property type="evidence" value="ECO:0007669"/>
    <property type="project" value="UniProtKB-KW"/>
</dbReference>
<dbReference type="EC" id="2.7.1.45" evidence="11"/>
<evidence type="ECO:0000256" key="5">
    <source>
        <dbReference type="ARBA" id="ARBA00022840"/>
    </source>
</evidence>
<name>A0A5Q3Q8H2_9PSEU</name>
<comment type="function">
    <text evidence="10">Catalyzes the phosphorylation of 2-keto-3-deoxygluconate (KDG) to produce 2-keto-3-deoxy-6-phosphogluconate (KDPG).</text>
</comment>
<evidence type="ECO:0000313" key="17">
    <source>
        <dbReference type="Proteomes" id="UP000371041"/>
    </source>
</evidence>
<dbReference type="SUPFAM" id="SSF53613">
    <property type="entry name" value="Ribokinase-like"/>
    <property type="match status" value="1"/>
</dbReference>
<proteinExistence type="inferred from homology"/>
<evidence type="ECO:0000256" key="7">
    <source>
        <dbReference type="ARBA" id="ARBA00043951"/>
    </source>
</evidence>
<evidence type="ECO:0000256" key="8">
    <source>
        <dbReference type="ARBA" id="ARBA00044254"/>
    </source>
</evidence>
<evidence type="ECO:0000313" key="16">
    <source>
        <dbReference type="EMBL" id="QGK70673.1"/>
    </source>
</evidence>
<dbReference type="GO" id="GO:0005829">
    <property type="term" value="C:cytosol"/>
    <property type="evidence" value="ECO:0007669"/>
    <property type="project" value="TreeGrafter"/>
</dbReference>
<dbReference type="CDD" id="cd01166">
    <property type="entry name" value="KdgK"/>
    <property type="match status" value="1"/>
</dbReference>
<dbReference type="PANTHER" id="PTHR43085">
    <property type="entry name" value="HEXOKINASE FAMILY MEMBER"/>
    <property type="match status" value="1"/>
</dbReference>
<evidence type="ECO:0000256" key="3">
    <source>
        <dbReference type="ARBA" id="ARBA00022741"/>
    </source>
</evidence>
<protein>
    <recommendedName>
        <fullName evidence="12">2-dehydro-3-deoxygluconokinase</fullName>
        <ecNumber evidence="11">2.7.1.45</ecNumber>
    </recommendedName>
    <alternativeName>
        <fullName evidence="13">2-keto-3-deoxygluconokinase</fullName>
    </alternativeName>
    <alternativeName>
        <fullName evidence="14">3-deoxy-2-oxo-D-gluconate kinase</fullName>
    </alternativeName>
    <alternativeName>
        <fullName evidence="8">KDG kinase</fullName>
    </alternativeName>
</protein>
<dbReference type="InterPro" id="IPR002173">
    <property type="entry name" value="Carboh/pur_kinase_PfkB_CS"/>
</dbReference>
<evidence type="ECO:0000256" key="4">
    <source>
        <dbReference type="ARBA" id="ARBA00022777"/>
    </source>
</evidence>
<dbReference type="KEGG" id="sace:GIY23_15155"/>
<evidence type="ECO:0000256" key="2">
    <source>
        <dbReference type="ARBA" id="ARBA00022679"/>
    </source>
</evidence>
<comment type="catalytic activity">
    <reaction evidence="9">
        <text>2-dehydro-3-deoxy-D-gluconate + ATP = 2-dehydro-3-deoxy-6-phospho-D-gluconate + ADP + H(+)</text>
        <dbReference type="Rhea" id="RHEA:14797"/>
        <dbReference type="ChEBI" id="CHEBI:15378"/>
        <dbReference type="ChEBI" id="CHEBI:30616"/>
        <dbReference type="ChEBI" id="CHEBI:57569"/>
        <dbReference type="ChEBI" id="CHEBI:57990"/>
        <dbReference type="ChEBI" id="CHEBI:456216"/>
        <dbReference type="EC" id="2.7.1.45"/>
    </reaction>
</comment>
<dbReference type="GO" id="GO:0042840">
    <property type="term" value="P:D-glucuronate catabolic process"/>
    <property type="evidence" value="ECO:0007669"/>
    <property type="project" value="TreeGrafter"/>
</dbReference>
<dbReference type="RefSeq" id="WP_154077255.1">
    <property type="nucleotide sequence ID" value="NZ_CP045929.1"/>
</dbReference>
<keyword evidence="4 16" id="KW-0418">Kinase</keyword>
<dbReference type="Pfam" id="PF00294">
    <property type="entry name" value="PfkB"/>
    <property type="match status" value="1"/>
</dbReference>
<reference evidence="17" key="1">
    <citation type="submission" date="2019-11" db="EMBL/GenBank/DDBJ databases">
        <title>The complete genome sequence of Saccharopolyspora sp. E2A.</title>
        <authorList>
            <person name="Zhang G."/>
        </authorList>
    </citation>
    <scope>NUCLEOTIDE SEQUENCE [LARGE SCALE GENOMIC DNA]</scope>
    <source>
        <strain evidence="17">E2A</strain>
    </source>
</reference>
<evidence type="ECO:0000256" key="9">
    <source>
        <dbReference type="ARBA" id="ARBA00050729"/>
    </source>
</evidence>
<dbReference type="FunFam" id="3.40.1190.20:FF:000011">
    <property type="entry name" value="2-dehydro-3-deoxygluconokinase, putative"/>
    <property type="match status" value="1"/>
</dbReference>
<evidence type="ECO:0000256" key="11">
    <source>
        <dbReference type="ARBA" id="ARBA00066369"/>
    </source>
</evidence>
<comment type="similarity">
    <text evidence="1">Belongs to the carbohydrate kinase PfkB family.</text>
</comment>
<dbReference type="Proteomes" id="UP000371041">
    <property type="component" value="Chromosome"/>
</dbReference>
<evidence type="ECO:0000256" key="1">
    <source>
        <dbReference type="ARBA" id="ARBA00010688"/>
    </source>
</evidence>
<evidence type="ECO:0000256" key="14">
    <source>
        <dbReference type="ARBA" id="ARBA00080545"/>
    </source>
</evidence>
<keyword evidence="5" id="KW-0067">ATP-binding</keyword>
<dbReference type="PANTHER" id="PTHR43085:SF15">
    <property type="entry name" value="2-DEHYDRO-3-DEOXYGLUCONOKINASE"/>
    <property type="match status" value="1"/>
</dbReference>
<evidence type="ECO:0000256" key="12">
    <source>
        <dbReference type="ARBA" id="ARBA00067931"/>
    </source>
</evidence>
<keyword evidence="6" id="KW-0119">Carbohydrate metabolism</keyword>
<dbReference type="AlphaFoldDB" id="A0A5Q3Q8H2"/>
<comment type="pathway">
    <text evidence="7">Carbohydrate acid metabolism; 2-dehydro-3-deoxy-D-gluconate degradation; D-glyceraldehyde 3-phosphate and pyruvate from 2-dehydro-3-deoxy-D-gluconate: step 1/2.</text>
</comment>